<gene>
    <name evidence="5" type="ORF">QTO34_012601</name>
</gene>
<evidence type="ECO:0000313" key="5">
    <source>
        <dbReference type="EMBL" id="KAK1328178.1"/>
    </source>
</evidence>
<name>A0AA40HBS9_CNENI</name>
<dbReference type="Proteomes" id="UP001177744">
    <property type="component" value="Unassembled WGS sequence"/>
</dbReference>
<organism evidence="5 6">
    <name type="scientific">Cnephaeus nilssonii</name>
    <name type="common">Northern bat</name>
    <name type="synonym">Eptesicus nilssonii</name>
    <dbReference type="NCBI Taxonomy" id="3371016"/>
    <lineage>
        <taxon>Eukaryota</taxon>
        <taxon>Metazoa</taxon>
        <taxon>Chordata</taxon>
        <taxon>Craniata</taxon>
        <taxon>Vertebrata</taxon>
        <taxon>Euteleostomi</taxon>
        <taxon>Mammalia</taxon>
        <taxon>Eutheria</taxon>
        <taxon>Laurasiatheria</taxon>
        <taxon>Chiroptera</taxon>
        <taxon>Yangochiroptera</taxon>
        <taxon>Vespertilionidae</taxon>
        <taxon>Cnephaeus</taxon>
    </lineage>
</organism>
<dbReference type="SUPFAM" id="SSF48726">
    <property type="entry name" value="Immunoglobulin"/>
    <property type="match status" value="2"/>
</dbReference>
<dbReference type="EMBL" id="JAULJE010000024">
    <property type="protein sequence ID" value="KAK1328178.1"/>
    <property type="molecule type" value="Genomic_DNA"/>
</dbReference>
<accession>A0AA40HBS9</accession>
<sequence length="136" mass="15188">MGGVLSQVHLQELGPGLVKPSQTLSLTYAVSEFSITTSSYCLSWIHQPVAKGLEWMGDTSKNQFSLQLSSMTTKDTAVYYCARHSYGGTNYNPTQKSRLSTTRDKFKNQVYLPLNSLRSKDTALYYCARQNEGKSV</sequence>
<dbReference type="GO" id="GO:0019814">
    <property type="term" value="C:immunoglobulin complex"/>
    <property type="evidence" value="ECO:0007669"/>
    <property type="project" value="UniProtKB-KW"/>
</dbReference>
<keyword evidence="1" id="KW-0391">Immunity</keyword>
<dbReference type="Pfam" id="PF07686">
    <property type="entry name" value="V-set"/>
    <property type="match status" value="1"/>
</dbReference>
<evidence type="ECO:0000259" key="4">
    <source>
        <dbReference type="SMART" id="SM00406"/>
    </source>
</evidence>
<evidence type="ECO:0000313" key="6">
    <source>
        <dbReference type="Proteomes" id="UP001177744"/>
    </source>
</evidence>
<dbReference type="GO" id="GO:0005576">
    <property type="term" value="C:extracellular region"/>
    <property type="evidence" value="ECO:0007669"/>
    <property type="project" value="UniProtKB-ARBA"/>
</dbReference>
<dbReference type="InterPro" id="IPR013783">
    <property type="entry name" value="Ig-like_fold"/>
</dbReference>
<feature type="domain" description="Immunoglobulin V-set" evidence="4">
    <location>
        <begin position="23"/>
        <end position="129"/>
    </location>
</feature>
<comment type="caution">
    <text evidence="5">The sequence shown here is derived from an EMBL/GenBank/DDBJ whole genome shotgun (WGS) entry which is preliminary data.</text>
</comment>
<dbReference type="AlphaFoldDB" id="A0AA40HBS9"/>
<dbReference type="InterPro" id="IPR013106">
    <property type="entry name" value="Ig_V-set"/>
</dbReference>
<dbReference type="InterPro" id="IPR036179">
    <property type="entry name" value="Ig-like_dom_sf"/>
</dbReference>
<dbReference type="InterPro" id="IPR050199">
    <property type="entry name" value="IgHV"/>
</dbReference>
<dbReference type="GO" id="GO:0002250">
    <property type="term" value="P:adaptive immune response"/>
    <property type="evidence" value="ECO:0007669"/>
    <property type="project" value="UniProtKB-KW"/>
</dbReference>
<dbReference type="Gene3D" id="2.60.40.10">
    <property type="entry name" value="Immunoglobulins"/>
    <property type="match status" value="3"/>
</dbReference>
<evidence type="ECO:0000256" key="2">
    <source>
        <dbReference type="ARBA" id="ARBA00023130"/>
    </source>
</evidence>
<keyword evidence="2" id="KW-1064">Adaptive immunity</keyword>
<dbReference type="SMART" id="SM00406">
    <property type="entry name" value="IGv"/>
    <property type="match status" value="1"/>
</dbReference>
<keyword evidence="3" id="KW-1280">Immunoglobulin</keyword>
<evidence type="ECO:0000256" key="3">
    <source>
        <dbReference type="ARBA" id="ARBA00043265"/>
    </source>
</evidence>
<evidence type="ECO:0000256" key="1">
    <source>
        <dbReference type="ARBA" id="ARBA00022859"/>
    </source>
</evidence>
<reference evidence="5" key="1">
    <citation type="submission" date="2023-06" db="EMBL/GenBank/DDBJ databases">
        <title>Reference genome for the Northern bat (Eptesicus nilssonii), a most northern bat species.</title>
        <authorList>
            <person name="Laine V.N."/>
            <person name="Pulliainen A.T."/>
            <person name="Lilley T.M."/>
        </authorList>
    </citation>
    <scope>NUCLEOTIDE SEQUENCE</scope>
    <source>
        <strain evidence="5">BLF_Eptnil</strain>
        <tissue evidence="5">Kidney</tissue>
    </source>
</reference>
<keyword evidence="6" id="KW-1185">Reference proteome</keyword>
<dbReference type="PANTHER" id="PTHR23266">
    <property type="entry name" value="IMMUNOGLOBULIN HEAVY CHAIN"/>
    <property type="match status" value="1"/>
</dbReference>
<protein>
    <recommendedName>
        <fullName evidence="4">Immunoglobulin V-set domain-containing protein</fullName>
    </recommendedName>
</protein>
<proteinExistence type="predicted"/>